<dbReference type="EMBL" id="BAAAPW010000001">
    <property type="protein sequence ID" value="GAA2023951.1"/>
    <property type="molecule type" value="Genomic_DNA"/>
</dbReference>
<evidence type="ECO:0000313" key="2">
    <source>
        <dbReference type="Proteomes" id="UP001501196"/>
    </source>
</evidence>
<evidence type="ECO:0008006" key="3">
    <source>
        <dbReference type="Google" id="ProtNLM"/>
    </source>
</evidence>
<dbReference type="RefSeq" id="WP_344369012.1">
    <property type="nucleotide sequence ID" value="NZ_BAAAPW010000001.1"/>
</dbReference>
<evidence type="ECO:0000313" key="1">
    <source>
        <dbReference type="EMBL" id="GAA2023951.1"/>
    </source>
</evidence>
<sequence>MQLGTRWAFGDEPPRSVPMELRPGIRAAEADTTDGVGRHWTLTWLEGRPIAELDDGTTVTLERLPDATDEDGADDDW</sequence>
<reference evidence="1 2" key="1">
    <citation type="journal article" date="2019" name="Int. J. Syst. Evol. Microbiol.">
        <title>The Global Catalogue of Microorganisms (GCM) 10K type strain sequencing project: providing services to taxonomists for standard genome sequencing and annotation.</title>
        <authorList>
            <consortium name="The Broad Institute Genomics Platform"/>
            <consortium name="The Broad Institute Genome Sequencing Center for Infectious Disease"/>
            <person name="Wu L."/>
            <person name="Ma J."/>
        </authorList>
    </citation>
    <scope>NUCLEOTIDE SEQUENCE [LARGE SCALE GENOMIC DNA]</scope>
    <source>
        <strain evidence="1 2">JCM 15672</strain>
    </source>
</reference>
<accession>A0ABN2TX72</accession>
<name>A0ABN2TX72_9MICO</name>
<protein>
    <recommendedName>
        <fullName evidence="3">Fe-S oxidoreductase</fullName>
    </recommendedName>
</protein>
<comment type="caution">
    <text evidence="1">The sequence shown here is derived from an EMBL/GenBank/DDBJ whole genome shotgun (WGS) entry which is preliminary data.</text>
</comment>
<dbReference type="Proteomes" id="UP001501196">
    <property type="component" value="Unassembled WGS sequence"/>
</dbReference>
<keyword evidence="2" id="KW-1185">Reference proteome</keyword>
<gene>
    <name evidence="1" type="ORF">GCM10009819_03490</name>
</gene>
<proteinExistence type="predicted"/>
<organism evidence="1 2">
    <name type="scientific">Agromyces tropicus</name>
    <dbReference type="NCBI Taxonomy" id="555371"/>
    <lineage>
        <taxon>Bacteria</taxon>
        <taxon>Bacillati</taxon>
        <taxon>Actinomycetota</taxon>
        <taxon>Actinomycetes</taxon>
        <taxon>Micrococcales</taxon>
        <taxon>Microbacteriaceae</taxon>
        <taxon>Agromyces</taxon>
    </lineage>
</organism>